<dbReference type="Proteomes" id="UP000039046">
    <property type="component" value="Unassembled WGS sequence"/>
</dbReference>
<dbReference type="STRING" id="1531966.A0A0A1T409"/>
<evidence type="ECO:0000256" key="3">
    <source>
        <dbReference type="ARBA" id="ARBA00012759"/>
    </source>
</evidence>
<dbReference type="InterPro" id="IPR028889">
    <property type="entry name" value="USP"/>
</dbReference>
<reference evidence="11 12" key="1">
    <citation type="journal article" date="2015" name="Genome Announc.">
        <title>Draft Genome Sequence and Gene Annotation of the Entomopathogenic Fungus Verticillium hemipterigenum.</title>
        <authorList>
            <person name="Horn F."/>
            <person name="Habel A."/>
            <person name="Scharf D.H."/>
            <person name="Dworschak J."/>
            <person name="Brakhage A.A."/>
            <person name="Guthke R."/>
            <person name="Hertweck C."/>
            <person name="Linde J."/>
        </authorList>
    </citation>
    <scope>NUCLEOTIDE SEQUENCE [LARGE SCALE GENOMIC DNA]</scope>
</reference>
<dbReference type="GO" id="GO:0016579">
    <property type="term" value="P:protein deubiquitination"/>
    <property type="evidence" value="ECO:0007669"/>
    <property type="project" value="InterPro"/>
</dbReference>
<keyword evidence="6" id="KW-0378">Hydrolase</keyword>
<dbReference type="InterPro" id="IPR001394">
    <property type="entry name" value="Peptidase_C19_UCH"/>
</dbReference>
<dbReference type="PANTHER" id="PTHR24006">
    <property type="entry name" value="UBIQUITIN CARBOXYL-TERMINAL HYDROLASE"/>
    <property type="match status" value="1"/>
</dbReference>
<dbReference type="Pfam" id="PF00443">
    <property type="entry name" value="UCH"/>
    <property type="match status" value="1"/>
</dbReference>
<keyword evidence="4" id="KW-0645">Protease</keyword>
<keyword evidence="9" id="KW-1133">Transmembrane helix</keyword>
<evidence type="ECO:0000313" key="12">
    <source>
        <dbReference type="Proteomes" id="UP000039046"/>
    </source>
</evidence>
<evidence type="ECO:0000256" key="8">
    <source>
        <dbReference type="SAM" id="MobiDB-lite"/>
    </source>
</evidence>
<accession>A0A0A1T409</accession>
<evidence type="ECO:0000256" key="5">
    <source>
        <dbReference type="ARBA" id="ARBA00022786"/>
    </source>
</evidence>
<dbReference type="AlphaFoldDB" id="A0A0A1T409"/>
<keyword evidence="12" id="KW-1185">Reference proteome</keyword>
<feature type="transmembrane region" description="Helical" evidence="9">
    <location>
        <begin position="65"/>
        <end position="82"/>
    </location>
</feature>
<proteinExistence type="inferred from homology"/>
<evidence type="ECO:0000256" key="7">
    <source>
        <dbReference type="ARBA" id="ARBA00022807"/>
    </source>
</evidence>
<evidence type="ECO:0000256" key="2">
    <source>
        <dbReference type="ARBA" id="ARBA00009085"/>
    </source>
</evidence>
<dbReference type="Gene3D" id="3.90.70.10">
    <property type="entry name" value="Cysteine proteinases"/>
    <property type="match status" value="1"/>
</dbReference>
<dbReference type="GO" id="GO:0004843">
    <property type="term" value="F:cysteine-type deubiquitinase activity"/>
    <property type="evidence" value="ECO:0007669"/>
    <property type="project" value="UniProtKB-EC"/>
</dbReference>
<sequence length="756" mass="83314">MSISQDELETFYQQRVTARRQLVSQGSLRDKFNNVAAYTAALVLLATLFTSINQRYELVPRFLNFIWKIIVFLIPSSLIFAIDDWRDPTASPRMESLSLHSAKTAAIKRIIGLDSTSGMMASVYQARKRAFSVTGNALGLKLDSDSPPGLGNHDNSCYQNSILQGLSSLEAFPKYLSDCVSIPSSKKNETTVAQSLKTLLSDLNDESNRGSTLWTPRILKSMSSWTQQDAQEYYSKILDDIDKGVSQAIRESKATSGLEGHDTESESHIKGDTEDDTRAPSLRNPLEGLLAQRVACVQCGHSDGLSFIPFNCLTLSLGLDKNRHDIFERMDAYTKMETIDGVECPKCTLLKAQRLLTKLLEKMRDNGTAEEQLSEPVRRLAAVELALEEDDFDEATLRDECKITAQSKVSSTKTKQIVIGRPPTNLVIHLNRSVFDPSTFNMMKNSAPVAFPTIFELGPWCLGSSGVVRRTFDSALTVSKDNEEYWQMDPSAPMAASDFTPSKIAGPTYELRAAVTHYGRHENGHYICYRRQPGGEISLSTKDAADSQTEETTTEENITTKEVTTPEDITEGTKLDADSSPLEQTVSAKSAEKTADTNHVSPEHHEEAEGSDQPATDAEADVEEGTKGRWWRLSDHNVSEVEEASLADLAPGVFMLFYECVEPGMVFGDEESKEQAEPPVSKAEASVLEKSDDECALTERSSIVSEDDDATLRTIDTATDDGTVTTVTSIGDDSDMEQFKIAPEPVKMPLANGHIL</sequence>
<protein>
    <recommendedName>
        <fullName evidence="3">ubiquitinyl hydrolase 1</fullName>
        <ecNumber evidence="3">3.4.19.12</ecNumber>
    </recommendedName>
</protein>
<feature type="region of interest" description="Disordered" evidence="8">
    <location>
        <begin position="252"/>
        <end position="282"/>
    </location>
</feature>
<gene>
    <name evidence="11" type="ORF">VHEMI00985</name>
</gene>
<dbReference type="SUPFAM" id="SSF54001">
    <property type="entry name" value="Cysteine proteinases"/>
    <property type="match status" value="1"/>
</dbReference>
<feature type="domain" description="USP" evidence="10">
    <location>
        <begin position="148"/>
        <end position="661"/>
    </location>
</feature>
<dbReference type="EMBL" id="CDHN01000001">
    <property type="protein sequence ID" value="CEJ80825.1"/>
    <property type="molecule type" value="Genomic_DNA"/>
</dbReference>
<evidence type="ECO:0000256" key="6">
    <source>
        <dbReference type="ARBA" id="ARBA00022801"/>
    </source>
</evidence>
<feature type="transmembrane region" description="Helical" evidence="9">
    <location>
        <begin position="35"/>
        <end position="53"/>
    </location>
</feature>
<dbReference type="OrthoDB" id="2020758at2759"/>
<keyword evidence="9" id="KW-0472">Membrane</keyword>
<evidence type="ECO:0000256" key="1">
    <source>
        <dbReference type="ARBA" id="ARBA00000707"/>
    </source>
</evidence>
<keyword evidence="9" id="KW-0812">Transmembrane</keyword>
<organism evidence="11 12">
    <name type="scientific">[Torrubiella] hemipterigena</name>
    <dbReference type="NCBI Taxonomy" id="1531966"/>
    <lineage>
        <taxon>Eukaryota</taxon>
        <taxon>Fungi</taxon>
        <taxon>Dikarya</taxon>
        <taxon>Ascomycota</taxon>
        <taxon>Pezizomycotina</taxon>
        <taxon>Sordariomycetes</taxon>
        <taxon>Hypocreomycetidae</taxon>
        <taxon>Hypocreales</taxon>
        <taxon>Clavicipitaceae</taxon>
        <taxon>Clavicipitaceae incertae sedis</taxon>
        <taxon>'Torrubiella' clade</taxon>
    </lineage>
</organism>
<dbReference type="HOGENOM" id="CLU_008279_6_0_1"/>
<name>A0A0A1T409_9HYPO</name>
<evidence type="ECO:0000259" key="10">
    <source>
        <dbReference type="PROSITE" id="PS50235"/>
    </source>
</evidence>
<evidence type="ECO:0000256" key="9">
    <source>
        <dbReference type="SAM" id="Phobius"/>
    </source>
</evidence>
<feature type="region of interest" description="Disordered" evidence="8">
    <location>
        <begin position="538"/>
        <end position="628"/>
    </location>
</feature>
<dbReference type="InterPro" id="IPR038765">
    <property type="entry name" value="Papain-like_cys_pep_sf"/>
</dbReference>
<evidence type="ECO:0000256" key="4">
    <source>
        <dbReference type="ARBA" id="ARBA00022670"/>
    </source>
</evidence>
<dbReference type="PANTHER" id="PTHR24006:SF888">
    <property type="entry name" value="UBIQUITIN CARBOXYL-TERMINAL HYDROLASE 30"/>
    <property type="match status" value="1"/>
</dbReference>
<dbReference type="InterPro" id="IPR050164">
    <property type="entry name" value="Peptidase_C19"/>
</dbReference>
<feature type="compositionally biased region" description="Basic and acidic residues" evidence="8">
    <location>
        <begin position="590"/>
        <end position="608"/>
    </location>
</feature>
<evidence type="ECO:0000313" key="11">
    <source>
        <dbReference type="EMBL" id="CEJ80825.1"/>
    </source>
</evidence>
<keyword evidence="5" id="KW-0833">Ubl conjugation pathway</keyword>
<dbReference type="GO" id="GO:0005634">
    <property type="term" value="C:nucleus"/>
    <property type="evidence" value="ECO:0007669"/>
    <property type="project" value="TreeGrafter"/>
</dbReference>
<dbReference type="GO" id="GO:0005829">
    <property type="term" value="C:cytosol"/>
    <property type="evidence" value="ECO:0007669"/>
    <property type="project" value="TreeGrafter"/>
</dbReference>
<dbReference type="PROSITE" id="PS50235">
    <property type="entry name" value="USP_3"/>
    <property type="match status" value="1"/>
</dbReference>
<dbReference type="EC" id="3.4.19.12" evidence="3"/>
<dbReference type="CDD" id="cd02662">
    <property type="entry name" value="Peptidase_C19F"/>
    <property type="match status" value="1"/>
</dbReference>
<keyword evidence="7" id="KW-0788">Thiol protease</keyword>
<comment type="similarity">
    <text evidence="2">Belongs to the peptidase C19 family.</text>
</comment>
<feature type="compositionally biased region" description="Basic and acidic residues" evidence="8">
    <location>
        <begin position="259"/>
        <end position="278"/>
    </location>
</feature>
<dbReference type="GO" id="GO:0006508">
    <property type="term" value="P:proteolysis"/>
    <property type="evidence" value="ECO:0007669"/>
    <property type="project" value="UniProtKB-KW"/>
</dbReference>
<comment type="catalytic activity">
    <reaction evidence="1">
        <text>Thiol-dependent hydrolysis of ester, thioester, amide, peptide and isopeptide bonds formed by the C-terminal Gly of ubiquitin (a 76-residue protein attached to proteins as an intracellular targeting signal).</text>
        <dbReference type="EC" id="3.4.19.12"/>
    </reaction>
</comment>